<comment type="cofactor">
    <cofactor evidence="1 7">
        <name>Zn(2+)</name>
        <dbReference type="ChEBI" id="CHEBI:29105"/>
    </cofactor>
</comment>
<evidence type="ECO:0000259" key="8">
    <source>
        <dbReference type="PROSITE" id="PS51747"/>
    </source>
</evidence>
<feature type="binding site" evidence="7">
    <location>
        <position position="109"/>
    </location>
    <ligand>
        <name>Zn(2+)</name>
        <dbReference type="ChEBI" id="CHEBI:29105"/>
        <note>catalytic</note>
    </ligand>
</feature>
<evidence type="ECO:0000313" key="9">
    <source>
        <dbReference type="EMBL" id="TDT71990.1"/>
    </source>
</evidence>
<dbReference type="InterPro" id="IPR002125">
    <property type="entry name" value="CMP_dCMP_dom"/>
</dbReference>
<name>A0AA46DZY5_9FUSO</name>
<feature type="domain" description="CMP/dCMP-type deaminase" evidence="8">
    <location>
        <begin position="5"/>
        <end position="140"/>
    </location>
</feature>
<dbReference type="AlphaFoldDB" id="A0AA46DZY5"/>
<evidence type="ECO:0000256" key="1">
    <source>
        <dbReference type="ARBA" id="ARBA00001947"/>
    </source>
</evidence>
<feature type="binding site" evidence="7">
    <location>
        <position position="112"/>
    </location>
    <ligand>
        <name>Zn(2+)</name>
        <dbReference type="ChEBI" id="CHEBI:29105"/>
        <note>catalytic</note>
    </ligand>
</feature>
<feature type="binding site" evidence="7">
    <location>
        <position position="81"/>
    </location>
    <ligand>
        <name>Zn(2+)</name>
        <dbReference type="ChEBI" id="CHEBI:29105"/>
        <note>catalytic</note>
    </ligand>
</feature>
<gene>
    <name evidence="9" type="ORF">EV215_0685</name>
</gene>
<evidence type="ECO:0000256" key="2">
    <source>
        <dbReference type="ARBA" id="ARBA00006576"/>
    </source>
</evidence>
<keyword evidence="4" id="KW-0378">Hydrolase</keyword>
<evidence type="ECO:0000256" key="6">
    <source>
        <dbReference type="PIRSR" id="PIRSR006019-1"/>
    </source>
</evidence>
<keyword evidence="10" id="KW-1185">Reference proteome</keyword>
<dbReference type="Pfam" id="PF00383">
    <property type="entry name" value="dCMP_cyt_deam_1"/>
    <property type="match status" value="1"/>
</dbReference>
<dbReference type="InterPro" id="IPR016473">
    <property type="entry name" value="dCMP_deaminase"/>
</dbReference>
<dbReference type="CDD" id="cd01286">
    <property type="entry name" value="deoxycytidylate_deaminase"/>
    <property type="match status" value="1"/>
</dbReference>
<keyword evidence="3 7" id="KW-0479">Metal-binding</keyword>
<dbReference type="PIRSF" id="PIRSF006019">
    <property type="entry name" value="dCMP_deaminase"/>
    <property type="match status" value="1"/>
</dbReference>
<dbReference type="GO" id="GO:0006220">
    <property type="term" value="P:pyrimidine nucleotide metabolic process"/>
    <property type="evidence" value="ECO:0007669"/>
    <property type="project" value="InterPro"/>
</dbReference>
<dbReference type="InterPro" id="IPR016192">
    <property type="entry name" value="APOBEC/CMP_deaminase_Zn-bd"/>
</dbReference>
<dbReference type="InterPro" id="IPR016193">
    <property type="entry name" value="Cytidine_deaminase-like"/>
</dbReference>
<dbReference type="RefSeq" id="WP_208320324.1">
    <property type="nucleotide sequence ID" value="NZ_SOBG01000002.1"/>
</dbReference>
<organism evidence="9 10">
    <name type="scientific">Hypnocyclicus thermotrophus</name>
    <dbReference type="NCBI Taxonomy" id="1627895"/>
    <lineage>
        <taxon>Bacteria</taxon>
        <taxon>Fusobacteriati</taxon>
        <taxon>Fusobacteriota</taxon>
        <taxon>Fusobacteriia</taxon>
        <taxon>Fusobacteriales</taxon>
        <taxon>Fusobacteriaceae</taxon>
        <taxon>Hypnocyclicus</taxon>
    </lineage>
</organism>
<comment type="similarity">
    <text evidence="2">Belongs to the cytidine and deoxycytidylate deaminase family.</text>
</comment>
<dbReference type="Gene3D" id="3.40.140.10">
    <property type="entry name" value="Cytidine Deaminase, domain 2"/>
    <property type="match status" value="1"/>
</dbReference>
<evidence type="ECO:0000256" key="7">
    <source>
        <dbReference type="PIRSR" id="PIRSR006019-2"/>
    </source>
</evidence>
<dbReference type="InterPro" id="IPR015517">
    <property type="entry name" value="dCMP_deaminase-rel"/>
</dbReference>
<dbReference type="EMBL" id="SOBG01000002">
    <property type="protein sequence ID" value="TDT71990.1"/>
    <property type="molecule type" value="Genomic_DNA"/>
</dbReference>
<protein>
    <submittedName>
        <fullName evidence="9">dCMP deaminase</fullName>
    </submittedName>
</protein>
<dbReference type="InterPro" id="IPR035105">
    <property type="entry name" value="Deoxycytidylate_deaminase_dom"/>
</dbReference>
<evidence type="ECO:0000256" key="3">
    <source>
        <dbReference type="ARBA" id="ARBA00022723"/>
    </source>
</evidence>
<dbReference type="GO" id="GO:0004132">
    <property type="term" value="F:dCMP deaminase activity"/>
    <property type="evidence" value="ECO:0007669"/>
    <property type="project" value="InterPro"/>
</dbReference>
<evidence type="ECO:0000313" key="10">
    <source>
        <dbReference type="Proteomes" id="UP000294678"/>
    </source>
</evidence>
<reference evidence="9 10" key="1">
    <citation type="submission" date="2019-03" db="EMBL/GenBank/DDBJ databases">
        <title>Genomic Encyclopedia of Type Strains, Phase IV (KMG-IV): sequencing the most valuable type-strain genomes for metagenomic binning, comparative biology and taxonomic classification.</title>
        <authorList>
            <person name="Goeker M."/>
        </authorList>
    </citation>
    <scope>NUCLEOTIDE SEQUENCE [LARGE SCALE GENOMIC DNA]</scope>
    <source>
        <strain evidence="9 10">DSM 100055</strain>
    </source>
</reference>
<evidence type="ECO:0000256" key="4">
    <source>
        <dbReference type="ARBA" id="ARBA00022801"/>
    </source>
</evidence>
<dbReference type="GO" id="GO:0008270">
    <property type="term" value="F:zinc ion binding"/>
    <property type="evidence" value="ECO:0007669"/>
    <property type="project" value="InterPro"/>
</dbReference>
<evidence type="ECO:0000256" key="5">
    <source>
        <dbReference type="ARBA" id="ARBA00022833"/>
    </source>
</evidence>
<accession>A0AA46DZY5</accession>
<dbReference type="PANTHER" id="PTHR11086">
    <property type="entry name" value="DEOXYCYTIDYLATE DEAMINASE-RELATED"/>
    <property type="match status" value="1"/>
</dbReference>
<dbReference type="PANTHER" id="PTHR11086:SF18">
    <property type="entry name" value="DEOXYCYTIDYLATE DEAMINASE"/>
    <property type="match status" value="1"/>
</dbReference>
<proteinExistence type="inferred from homology"/>
<sequence>MGKFNDDLMFMLQTEILAKQSHCQRLQVAAMIVKEGRILSIGYNGTPKGLDNCDDIFKNEDKSKKNFSKEHHIWSDIHELHAEQNAISWAARQGIAIKDATIYVKYSPCRHCTKMIIASGIKRVVFLKKYDRDQEGLKIMEQANIEIIELNYESYNNFKYKIIDSLK</sequence>
<keyword evidence="5 7" id="KW-0862">Zinc</keyword>
<comment type="caution">
    <text evidence="9">The sequence shown here is derived from an EMBL/GenBank/DDBJ whole genome shotgun (WGS) entry which is preliminary data.</text>
</comment>
<feature type="active site" description="Proton donor" evidence="6">
    <location>
        <position position="83"/>
    </location>
</feature>
<dbReference type="PROSITE" id="PS51747">
    <property type="entry name" value="CYT_DCMP_DEAMINASES_2"/>
    <property type="match status" value="1"/>
</dbReference>
<dbReference type="PROSITE" id="PS00903">
    <property type="entry name" value="CYT_DCMP_DEAMINASES_1"/>
    <property type="match status" value="1"/>
</dbReference>
<dbReference type="Proteomes" id="UP000294678">
    <property type="component" value="Unassembled WGS sequence"/>
</dbReference>
<dbReference type="GO" id="GO:0005737">
    <property type="term" value="C:cytoplasm"/>
    <property type="evidence" value="ECO:0007669"/>
    <property type="project" value="TreeGrafter"/>
</dbReference>
<dbReference type="SUPFAM" id="SSF53927">
    <property type="entry name" value="Cytidine deaminase-like"/>
    <property type="match status" value="1"/>
</dbReference>